<dbReference type="EMBL" id="LGAA01000019">
    <property type="protein sequence ID" value="KPD02487.1"/>
    <property type="molecule type" value="Genomic_DNA"/>
</dbReference>
<comment type="subunit">
    <text evidence="9">The complex is composed of two ATP-binding proteins (BtuD), two transmembrane proteins (BtuC) and a solute-binding protein (BtuF).</text>
</comment>
<evidence type="ECO:0000256" key="1">
    <source>
        <dbReference type="ARBA" id="ARBA00004651"/>
    </source>
</evidence>
<dbReference type="GO" id="GO:0090482">
    <property type="term" value="F:vitamin transmembrane transporter activity"/>
    <property type="evidence" value="ECO:0007669"/>
    <property type="project" value="UniProtKB-UniRule"/>
</dbReference>
<feature type="transmembrane region" description="Helical" evidence="9">
    <location>
        <begin position="94"/>
        <end position="114"/>
    </location>
</feature>
<dbReference type="CDD" id="cd06550">
    <property type="entry name" value="TM_ABC_iron-siderophores_like"/>
    <property type="match status" value="1"/>
</dbReference>
<dbReference type="Gene3D" id="1.10.3470.10">
    <property type="entry name" value="ABC transporter involved in vitamin B12 uptake, BtuC"/>
    <property type="match status" value="1"/>
</dbReference>
<proteinExistence type="inferred from homology"/>
<feature type="transmembrane region" description="Helical" evidence="9">
    <location>
        <begin position="153"/>
        <end position="175"/>
    </location>
</feature>
<comment type="caution">
    <text evidence="10">The sequence shown here is derived from an EMBL/GenBank/DDBJ whole genome shotgun (WGS) entry which is preliminary data.</text>
</comment>
<evidence type="ECO:0000256" key="8">
    <source>
        <dbReference type="ARBA" id="ARBA00023136"/>
    </source>
</evidence>
<comment type="similarity">
    <text evidence="2 9">Belongs to the binding-protein-dependent transport system permease family. FecCD subfamily.</text>
</comment>
<gene>
    <name evidence="9" type="primary">btuC</name>
    <name evidence="10" type="ORF">M992_2201</name>
</gene>
<dbReference type="SUPFAM" id="SSF81345">
    <property type="entry name" value="ABC transporter involved in vitamin B12 uptake, BtuC"/>
    <property type="match status" value="1"/>
</dbReference>
<evidence type="ECO:0000256" key="9">
    <source>
        <dbReference type="HAMAP-Rule" id="MF_01004"/>
    </source>
</evidence>
<keyword evidence="6 9" id="KW-0812">Transmembrane</keyword>
<keyword evidence="11" id="KW-1185">Reference proteome</keyword>
<evidence type="ECO:0000256" key="2">
    <source>
        <dbReference type="ARBA" id="ARBA00007935"/>
    </source>
</evidence>
<dbReference type="RefSeq" id="WP_053908638.1">
    <property type="nucleotide sequence ID" value="NZ_CAWMUS010000019.1"/>
</dbReference>
<dbReference type="GO" id="GO:0015889">
    <property type="term" value="P:cobalamin transport"/>
    <property type="evidence" value="ECO:0007669"/>
    <property type="project" value="UniProtKB-UniRule"/>
</dbReference>
<accession>A0A0N0Z7D7</accession>
<dbReference type="FunFam" id="1.10.3470.10:FF:000001">
    <property type="entry name" value="Vitamin B12 ABC transporter permease BtuC"/>
    <property type="match status" value="1"/>
</dbReference>
<dbReference type="GO" id="GO:0005886">
    <property type="term" value="C:plasma membrane"/>
    <property type="evidence" value="ECO:0007669"/>
    <property type="project" value="UniProtKB-SubCell"/>
</dbReference>
<dbReference type="Pfam" id="PF01032">
    <property type="entry name" value="FecCD"/>
    <property type="match status" value="1"/>
</dbReference>
<dbReference type="InterPro" id="IPR000522">
    <property type="entry name" value="ABC_transptr_permease_BtuC"/>
</dbReference>
<dbReference type="OrthoDB" id="9055647at2"/>
<feature type="transmembrane region" description="Helical" evidence="9">
    <location>
        <begin position="236"/>
        <end position="261"/>
    </location>
</feature>
<feature type="transmembrane region" description="Helical" evidence="9">
    <location>
        <begin position="21"/>
        <end position="46"/>
    </location>
</feature>
<evidence type="ECO:0000256" key="5">
    <source>
        <dbReference type="ARBA" id="ARBA00022519"/>
    </source>
</evidence>
<dbReference type="AlphaFoldDB" id="A0A0N0Z7D7"/>
<evidence type="ECO:0000313" key="10">
    <source>
        <dbReference type="EMBL" id="KPD02487.1"/>
    </source>
</evidence>
<evidence type="ECO:0000256" key="4">
    <source>
        <dbReference type="ARBA" id="ARBA00022475"/>
    </source>
</evidence>
<keyword evidence="7 9" id="KW-1133">Transmembrane helix</keyword>
<sequence length="335" mass="36383">MQTTNLIQQFNQRQKRADSRFILLLVGFLLVIMLFALSAGEIWLWPTSWSSDAAQLFVWNIRLPRVLAVIVVGAGLAVTGAVMQALFENPLAEPGLLGISNGAGVAVVFIVLLYHGIAPYWLLSLGAIAGALLLTFILLFFARRKHFSNTSLLLVGVALGVICGAIMTWMVYLSSSLDLRQLLYWMMGSFSGVDWRQSWMLIASIPCLLGLILQGRVLNYLSLGDIQAYQLGVSSYYWRLILIVMSGILIGLSVAIAGAISFVGLVVPHLLRLAGLTDNRMLLPACALAGAAGLLLADILSRLLLSNAEIPIGVITATLGVPLFIGLLIRNNHWR</sequence>
<keyword evidence="4 9" id="KW-1003">Cell membrane</keyword>
<name>A0A0N0Z7D7_9GAMM</name>
<reference evidence="10 11" key="1">
    <citation type="submission" date="2015-07" db="EMBL/GenBank/DDBJ databases">
        <title>ATOL: Assembling a taxonomically balanced genome-scale reconstruction of the evolutionary history of the Enterobacteriaceae.</title>
        <authorList>
            <person name="Plunkett G.III."/>
            <person name="Neeno-Eckwall E.C."/>
            <person name="Glasner J.D."/>
            <person name="Perna N.T."/>
        </authorList>
    </citation>
    <scope>NUCLEOTIDE SEQUENCE [LARGE SCALE GENOMIC DNA]</scope>
    <source>
        <strain evidence="10 11">ATCC 35017</strain>
    </source>
</reference>
<feature type="transmembrane region" description="Helical" evidence="9">
    <location>
        <begin position="66"/>
        <end position="87"/>
    </location>
</feature>
<feature type="transmembrane region" description="Helical" evidence="9">
    <location>
        <begin position="120"/>
        <end position="141"/>
    </location>
</feature>
<feature type="transmembrane region" description="Helical" evidence="9">
    <location>
        <begin position="281"/>
        <end position="300"/>
    </location>
</feature>
<feature type="transmembrane region" description="Helical" evidence="9">
    <location>
        <begin position="312"/>
        <end position="329"/>
    </location>
</feature>
<evidence type="ECO:0000256" key="7">
    <source>
        <dbReference type="ARBA" id="ARBA00022989"/>
    </source>
</evidence>
<evidence type="ECO:0000256" key="3">
    <source>
        <dbReference type="ARBA" id="ARBA00022448"/>
    </source>
</evidence>
<dbReference type="InterPro" id="IPR037294">
    <property type="entry name" value="ABC_BtuC-like"/>
</dbReference>
<dbReference type="NCBIfam" id="NF003001">
    <property type="entry name" value="PRK03784.1"/>
    <property type="match status" value="1"/>
</dbReference>
<keyword evidence="3 9" id="KW-0813">Transport</keyword>
<dbReference type="HAMAP" id="MF_01004">
    <property type="entry name" value="BtuC"/>
    <property type="match status" value="1"/>
</dbReference>
<dbReference type="Proteomes" id="UP000053226">
    <property type="component" value="Unassembled WGS sequence"/>
</dbReference>
<dbReference type="PANTHER" id="PTHR30472">
    <property type="entry name" value="FERRIC ENTEROBACTIN TRANSPORT SYSTEM PERMEASE PROTEIN"/>
    <property type="match status" value="1"/>
</dbReference>
<comment type="subcellular location">
    <subcellularLocation>
        <location evidence="1 9">Cell membrane</location>
        <topology evidence="1 9">Multi-pass membrane protein</topology>
    </subcellularLocation>
</comment>
<feature type="transmembrane region" description="Helical" evidence="9">
    <location>
        <begin position="195"/>
        <end position="215"/>
    </location>
</feature>
<organism evidence="10 11">
    <name type="scientific">Moellerella wisconsensis ATCC 35017</name>
    <dbReference type="NCBI Taxonomy" id="1354267"/>
    <lineage>
        <taxon>Bacteria</taxon>
        <taxon>Pseudomonadati</taxon>
        <taxon>Pseudomonadota</taxon>
        <taxon>Gammaproteobacteria</taxon>
        <taxon>Enterobacterales</taxon>
        <taxon>Morganellaceae</taxon>
        <taxon>Moellerella</taxon>
    </lineage>
</organism>
<dbReference type="InterPro" id="IPR023691">
    <property type="entry name" value="ABC_transptr_BtuC"/>
</dbReference>
<evidence type="ECO:0000256" key="6">
    <source>
        <dbReference type="ARBA" id="ARBA00022692"/>
    </source>
</evidence>
<comment type="function">
    <text evidence="9">Part of the ABC transporter complex BtuCDF involved in vitamin B12 import. Involved in the translocation of the substrate across the membrane.</text>
</comment>
<dbReference type="PANTHER" id="PTHR30472:SF29">
    <property type="entry name" value="VITAMIN B12 IMPORT SYSTEM PERMEASE PROTEIN BTUC"/>
    <property type="match status" value="1"/>
</dbReference>
<evidence type="ECO:0000313" key="11">
    <source>
        <dbReference type="Proteomes" id="UP000053226"/>
    </source>
</evidence>
<protein>
    <recommendedName>
        <fullName evidence="9">Vitamin B12 import system permease protein BtuC</fullName>
    </recommendedName>
</protein>
<keyword evidence="5" id="KW-0997">Cell inner membrane</keyword>
<keyword evidence="8 9" id="KW-0472">Membrane</keyword>